<evidence type="ECO:0000256" key="1">
    <source>
        <dbReference type="SAM" id="Phobius"/>
    </source>
</evidence>
<comment type="caution">
    <text evidence="2">The sequence shown here is derived from an EMBL/GenBank/DDBJ whole genome shotgun (WGS) entry which is preliminary data.</text>
</comment>
<gene>
    <name evidence="2" type="ORF">PGLA1383_LOCUS35774</name>
</gene>
<feature type="transmembrane region" description="Helical" evidence="1">
    <location>
        <begin position="14"/>
        <end position="39"/>
    </location>
</feature>
<reference evidence="2" key="1">
    <citation type="submission" date="2021-02" db="EMBL/GenBank/DDBJ databases">
        <authorList>
            <person name="Dougan E. K."/>
            <person name="Rhodes N."/>
            <person name="Thang M."/>
            <person name="Chan C."/>
        </authorList>
    </citation>
    <scope>NUCLEOTIDE SEQUENCE</scope>
</reference>
<evidence type="ECO:0000313" key="2">
    <source>
        <dbReference type="EMBL" id="CAE8618123.1"/>
    </source>
</evidence>
<sequence length="203" mass="23111">MCATKVSILVAVDFLQVIMSFPSCLPHVVGYVVLCYYCLGKLQWLRCNICNNNNSKTTTAMDESLLRIIREEGYRQVLVVTSPDLRHACVPWFQGLQERTGLQVSVNIQAKSLLEDFCALVRAPNLVAAAVVSRRLRRLYVREFADNSLLNCRVWPGVLLQQYELPIGENSHAPYDNSYAGVMSWFQTYNASLISRREVCKER</sequence>
<dbReference type="EMBL" id="CAJNNV010026413">
    <property type="protein sequence ID" value="CAE8618123.1"/>
    <property type="molecule type" value="Genomic_DNA"/>
</dbReference>
<name>A0A813FUL2_POLGL</name>
<organism evidence="2 3">
    <name type="scientific">Polarella glacialis</name>
    <name type="common">Dinoflagellate</name>
    <dbReference type="NCBI Taxonomy" id="89957"/>
    <lineage>
        <taxon>Eukaryota</taxon>
        <taxon>Sar</taxon>
        <taxon>Alveolata</taxon>
        <taxon>Dinophyceae</taxon>
        <taxon>Suessiales</taxon>
        <taxon>Suessiaceae</taxon>
        <taxon>Polarella</taxon>
    </lineage>
</organism>
<keyword evidence="1" id="KW-0812">Transmembrane</keyword>
<dbReference type="AlphaFoldDB" id="A0A813FUL2"/>
<evidence type="ECO:0000313" key="3">
    <source>
        <dbReference type="Proteomes" id="UP000654075"/>
    </source>
</evidence>
<keyword evidence="1" id="KW-0472">Membrane</keyword>
<keyword evidence="3" id="KW-1185">Reference proteome</keyword>
<protein>
    <submittedName>
        <fullName evidence="2">Uncharacterized protein</fullName>
    </submittedName>
</protein>
<dbReference type="Proteomes" id="UP000654075">
    <property type="component" value="Unassembled WGS sequence"/>
</dbReference>
<keyword evidence="1" id="KW-1133">Transmembrane helix</keyword>
<dbReference type="OrthoDB" id="442117at2759"/>
<proteinExistence type="predicted"/>
<accession>A0A813FUL2</accession>